<protein>
    <recommendedName>
        <fullName evidence="3">Swiss Army Knife 2H phosphoesterase domain-containing protein</fullName>
    </recommendedName>
</protein>
<reference evidence="4 5" key="1">
    <citation type="submission" date="2016-10" db="EMBL/GenBank/DDBJ databases">
        <authorList>
            <person name="de Groot N.N."/>
        </authorList>
    </citation>
    <scope>NUCLEOTIDE SEQUENCE [LARGE SCALE GENOMIC DNA]</scope>
    <source>
        <strain evidence="4 5">DSM 19706</strain>
    </source>
</reference>
<evidence type="ECO:0000256" key="2">
    <source>
        <dbReference type="SAM" id="SignalP"/>
    </source>
</evidence>
<evidence type="ECO:0000313" key="5">
    <source>
        <dbReference type="Proteomes" id="UP000199308"/>
    </source>
</evidence>
<dbReference type="OrthoDB" id="6225483at2"/>
<organism evidence="4 5">
    <name type="scientific">Thalassotalea agarivorans</name>
    <name type="common">Thalassomonas agarivorans</name>
    <dbReference type="NCBI Taxonomy" id="349064"/>
    <lineage>
        <taxon>Bacteria</taxon>
        <taxon>Pseudomonadati</taxon>
        <taxon>Pseudomonadota</taxon>
        <taxon>Gammaproteobacteria</taxon>
        <taxon>Alteromonadales</taxon>
        <taxon>Colwelliaceae</taxon>
        <taxon>Thalassotalea</taxon>
    </lineage>
</organism>
<feature type="chain" id="PRO_5011749672" description="Swiss Army Knife 2H phosphoesterase domain-containing protein" evidence="2">
    <location>
        <begin position="23"/>
        <end position="234"/>
    </location>
</feature>
<feature type="domain" description="Swiss Army Knife 2H phosphoesterase" evidence="3">
    <location>
        <begin position="106"/>
        <end position="210"/>
    </location>
</feature>
<dbReference type="EMBL" id="FOHK01000006">
    <property type="protein sequence ID" value="SET32058.1"/>
    <property type="molecule type" value="Genomic_DNA"/>
</dbReference>
<dbReference type="RefSeq" id="WP_093328964.1">
    <property type="nucleotide sequence ID" value="NZ_AP027363.1"/>
</dbReference>
<evidence type="ECO:0000256" key="1">
    <source>
        <dbReference type="SAM" id="MobiDB-lite"/>
    </source>
</evidence>
<dbReference type="Proteomes" id="UP000199308">
    <property type="component" value="Unassembled WGS sequence"/>
</dbReference>
<evidence type="ECO:0000313" key="4">
    <source>
        <dbReference type="EMBL" id="SET32058.1"/>
    </source>
</evidence>
<dbReference type="InterPro" id="IPR054498">
    <property type="entry name" value="2H-SAK"/>
</dbReference>
<name>A0A1I0DJ14_THASX</name>
<feature type="region of interest" description="Disordered" evidence="1">
    <location>
        <begin position="32"/>
        <end position="51"/>
    </location>
</feature>
<dbReference type="STRING" id="349064.SAMN05660429_01528"/>
<sequence>MDTLLKAAITTLALSWCSFVYALHSEQEAAKSESQPATSKTAQQQAKNTQPGVRALARYAEEKQIVEQQELLMKTLQLTPKELVDNFGQKYIGMIVPQPVLIPFLDQFKSLEPDTYAALRRNQIGRDHNLFHVTLVTPPEYKHIDKALLQSLQQQAITVNLIGLGKVAQGASTAYFVVAESSEGQFYRQSLVLGQKDFHVTLGFSPHDIYNTAKNRSTLIFTPPQSDINIPSRN</sequence>
<dbReference type="Pfam" id="PF22547">
    <property type="entry name" value="2H-SAK"/>
    <property type="match status" value="1"/>
</dbReference>
<feature type="signal peptide" evidence="2">
    <location>
        <begin position="1"/>
        <end position="22"/>
    </location>
</feature>
<accession>A0A1I0DJ14</accession>
<gene>
    <name evidence="4" type="ORF">SAMN05660429_01528</name>
</gene>
<keyword evidence="5" id="KW-1185">Reference proteome</keyword>
<evidence type="ECO:0000259" key="3">
    <source>
        <dbReference type="Pfam" id="PF22547"/>
    </source>
</evidence>
<dbReference type="AlphaFoldDB" id="A0A1I0DJ14"/>
<keyword evidence="2" id="KW-0732">Signal</keyword>
<proteinExistence type="predicted"/>